<comment type="similarity">
    <text evidence="1">Belongs to the RdRP family.</text>
</comment>
<protein>
    <recommendedName>
        <fullName evidence="1">RNA-dependent RNA polymerase</fullName>
        <ecNumber evidence="1">2.7.7.48</ecNumber>
    </recommendedName>
</protein>
<keyword evidence="1 3" id="KW-0696">RNA-directed RNA polymerase</keyword>
<dbReference type="Proteomes" id="UP001219525">
    <property type="component" value="Unassembled WGS sequence"/>
</dbReference>
<sequence>MAGIESPAMDVYMQGISYSINKHQVDVELAKILHKPPYATLSTVDGPINFYVYLFKDNRGGKAHSGSGSLTLLKSVAYLFLREYGEQPDKSPPPKVMIIGGRRVKFYVGRSKPRPDVVDRILRFPYANPALAEEREQNTKMFQSQSVMLRTLQFGWLCRDSVFSVEWESPIVGSLQVNEERREFRIAISRPGENLFVAIRYSRINTVFVHSELSSKAPVIFFDLRDPPNFESEPFDVESAQRQRLSYLPISDHKRVAPFTSLAIRLICGHRDDLARFQRLARAANLRNVHETELHVERRGLFAVKVLNEVQSHISKFRWNVAFQVEALLRNISLDGKEILAIMPAIRVMVNSRGRSHTTAFLRHFGTKARYWNFYASETIQTVEQLFAAEQAEYFRLHAKAPSLRPSDDSIFEALHVIITPTCIYLDGPFVKRSNRVIRSFDSKNHDSFLRVSFVDEGNLQYRWDRDVNCVAFTRSRIGEFLIDKGLIIAGRNFNFLAYSQSALKDHAVWFVRPFAVNNTVVTAESIIKNLGTFDGLEFDPKLMYCPARYAARISQAFTATDSTTVKVEEIIYLEDITNWSGEYHFTDGVGTMSLELAEDIWQQLRATRRRRRTNDSPRAYQIRFQGCKGMLSVDYRLKGHVFCLRPSMIKFNAPHSTTVEIAKAFDKPGGYYLNRPLIMLLEGLGVPFEVFKRYQDQAVIEARESTKSLSTFAQMLETHGLGTSYRLPSVLLGLAQLGIDSLPGNKFYRKMLDFAVHHVLRMLKTKARIPIPDGVTVVGVADVHKCLKEGEIFVCTRAVDSKRLKYIEGDVLISRSPTIHPGDVQVARAIGKPPPGSPLAHEPLPNTVVFSVLGERPLPSYLGGGDLDGDTYNIIPLKLSPGFRPTISHDPANYAPAEKKLVDHPSTMRDVAEFVIEYINSDALGMVAINWLLIADQSPRGIFDSDCIKLAGLHSNAVDYVKTGQPVAIQTIPKPKSKLKPDWHAPELNANIADYYKSHRAIGRLFRAIELPDVQSGALPISQRLMIKEGRMKPPRVDGVDDLADTLDEFDFEDDPMVLAIQTRVARFIPPDGRPPDVVEYIAQIFGRYSSELQSICVGHTLSHSRTALLSEEEAVVGTIIAKSSQPRKRTELIASLREKTDLLVRGVKEELMGDDDVSWDECLERAWLSFELAIAEQKSKSFGAQSFVWVTLGMVFEALKELEDEEAKASWNSRRH</sequence>
<dbReference type="EC" id="2.7.7.48" evidence="1"/>
<evidence type="ECO:0000256" key="1">
    <source>
        <dbReference type="RuleBase" id="RU363098"/>
    </source>
</evidence>
<organism evidence="3 4">
    <name type="scientific">Mycena pura</name>
    <dbReference type="NCBI Taxonomy" id="153505"/>
    <lineage>
        <taxon>Eukaryota</taxon>
        <taxon>Fungi</taxon>
        <taxon>Dikarya</taxon>
        <taxon>Basidiomycota</taxon>
        <taxon>Agaricomycotina</taxon>
        <taxon>Agaricomycetes</taxon>
        <taxon>Agaricomycetidae</taxon>
        <taxon>Agaricales</taxon>
        <taxon>Marasmiineae</taxon>
        <taxon>Mycenaceae</taxon>
        <taxon>Mycena</taxon>
    </lineage>
</organism>
<comment type="caution">
    <text evidence="3">The sequence shown here is derived from an EMBL/GenBank/DDBJ whole genome shotgun (WGS) entry which is preliminary data.</text>
</comment>
<evidence type="ECO:0000313" key="4">
    <source>
        <dbReference type="Proteomes" id="UP001219525"/>
    </source>
</evidence>
<dbReference type="InterPro" id="IPR007855">
    <property type="entry name" value="RDRP"/>
</dbReference>
<dbReference type="PANTHER" id="PTHR23079">
    <property type="entry name" value="RNA-DEPENDENT RNA POLYMERASE"/>
    <property type="match status" value="1"/>
</dbReference>
<dbReference type="Pfam" id="PF05183">
    <property type="entry name" value="RdRP"/>
    <property type="match status" value="1"/>
</dbReference>
<dbReference type="GO" id="GO:0003723">
    <property type="term" value="F:RNA binding"/>
    <property type="evidence" value="ECO:0007669"/>
    <property type="project" value="UniProtKB-KW"/>
</dbReference>
<accession>A0AAD6YPV3</accession>
<comment type="catalytic activity">
    <reaction evidence="1">
        <text>RNA(n) + a ribonucleoside 5'-triphosphate = RNA(n+1) + diphosphate</text>
        <dbReference type="Rhea" id="RHEA:21248"/>
        <dbReference type="Rhea" id="RHEA-COMP:14527"/>
        <dbReference type="Rhea" id="RHEA-COMP:17342"/>
        <dbReference type="ChEBI" id="CHEBI:33019"/>
        <dbReference type="ChEBI" id="CHEBI:61557"/>
        <dbReference type="ChEBI" id="CHEBI:140395"/>
        <dbReference type="EC" id="2.7.7.48"/>
    </reaction>
</comment>
<dbReference type="EMBL" id="JARJCW010000004">
    <property type="protein sequence ID" value="KAJ7225794.1"/>
    <property type="molecule type" value="Genomic_DNA"/>
</dbReference>
<dbReference type="GO" id="GO:0031380">
    <property type="term" value="C:nuclear RNA-directed RNA polymerase complex"/>
    <property type="evidence" value="ECO:0007669"/>
    <property type="project" value="TreeGrafter"/>
</dbReference>
<dbReference type="GO" id="GO:0030422">
    <property type="term" value="P:siRNA processing"/>
    <property type="evidence" value="ECO:0007669"/>
    <property type="project" value="TreeGrafter"/>
</dbReference>
<name>A0AAD6YPV3_9AGAR</name>
<dbReference type="InterPro" id="IPR057596">
    <property type="entry name" value="RDRP_core"/>
</dbReference>
<evidence type="ECO:0000313" key="3">
    <source>
        <dbReference type="EMBL" id="KAJ7225794.1"/>
    </source>
</evidence>
<keyword evidence="1" id="KW-0548">Nucleotidyltransferase</keyword>
<reference evidence="3" key="1">
    <citation type="submission" date="2023-03" db="EMBL/GenBank/DDBJ databases">
        <title>Massive genome expansion in bonnet fungi (Mycena s.s.) driven by repeated elements and novel gene families across ecological guilds.</title>
        <authorList>
            <consortium name="Lawrence Berkeley National Laboratory"/>
            <person name="Harder C.B."/>
            <person name="Miyauchi S."/>
            <person name="Viragh M."/>
            <person name="Kuo A."/>
            <person name="Thoen E."/>
            <person name="Andreopoulos B."/>
            <person name="Lu D."/>
            <person name="Skrede I."/>
            <person name="Drula E."/>
            <person name="Henrissat B."/>
            <person name="Morin E."/>
            <person name="Kohler A."/>
            <person name="Barry K."/>
            <person name="LaButti K."/>
            <person name="Morin E."/>
            <person name="Salamov A."/>
            <person name="Lipzen A."/>
            <person name="Mereny Z."/>
            <person name="Hegedus B."/>
            <person name="Baldrian P."/>
            <person name="Stursova M."/>
            <person name="Weitz H."/>
            <person name="Taylor A."/>
            <person name="Grigoriev I.V."/>
            <person name="Nagy L.G."/>
            <person name="Martin F."/>
            <person name="Kauserud H."/>
        </authorList>
    </citation>
    <scope>NUCLEOTIDE SEQUENCE</scope>
    <source>
        <strain evidence="3">9144</strain>
    </source>
</reference>
<gene>
    <name evidence="3" type="ORF">GGX14DRAFT_693697</name>
</gene>
<dbReference type="GO" id="GO:0003968">
    <property type="term" value="F:RNA-directed RNA polymerase activity"/>
    <property type="evidence" value="ECO:0007669"/>
    <property type="project" value="UniProtKB-KW"/>
</dbReference>
<keyword evidence="1" id="KW-0808">Transferase</keyword>
<proteinExistence type="inferred from homology"/>
<keyword evidence="1" id="KW-0694">RNA-binding</keyword>
<keyword evidence="4" id="KW-1185">Reference proteome</keyword>
<dbReference type="PANTHER" id="PTHR23079:SF55">
    <property type="entry name" value="RNA-DIRECTED RNA POLYMERASE"/>
    <property type="match status" value="1"/>
</dbReference>
<dbReference type="AlphaFoldDB" id="A0AAD6YPV3"/>
<evidence type="ECO:0000259" key="2">
    <source>
        <dbReference type="Pfam" id="PF05183"/>
    </source>
</evidence>
<feature type="domain" description="RDRP core" evidence="2">
    <location>
        <begin position="419"/>
        <end position="1010"/>
    </location>
</feature>